<protein>
    <submittedName>
        <fullName evidence="3">Transposase and inactivated derivatives, IS30 family</fullName>
    </submittedName>
</protein>
<dbReference type="Proteomes" id="UP000199599">
    <property type="component" value="Unassembled WGS sequence"/>
</dbReference>
<dbReference type="PANTHER" id="PTHR10948:SF23">
    <property type="entry name" value="TRANSPOSASE INSI FOR INSERTION SEQUENCE ELEMENT IS30A-RELATED"/>
    <property type="match status" value="1"/>
</dbReference>
<dbReference type="GO" id="GO:0004803">
    <property type="term" value="F:transposase activity"/>
    <property type="evidence" value="ECO:0007669"/>
    <property type="project" value="TreeGrafter"/>
</dbReference>
<dbReference type="PROSITE" id="PS50994">
    <property type="entry name" value="INTEGRASE"/>
    <property type="match status" value="1"/>
</dbReference>
<keyword evidence="1" id="KW-0233">DNA recombination</keyword>
<dbReference type="InterPro" id="IPR013324">
    <property type="entry name" value="RNA_pol_sigma_r3/r4-like"/>
</dbReference>
<organism evidence="3 4">
    <name type="scientific">Lactobacillus bombicola</name>
    <dbReference type="NCBI Taxonomy" id="1505723"/>
    <lineage>
        <taxon>Bacteria</taxon>
        <taxon>Bacillati</taxon>
        <taxon>Bacillota</taxon>
        <taxon>Bacilli</taxon>
        <taxon>Lactobacillales</taxon>
        <taxon>Lactobacillaceae</taxon>
        <taxon>Lactobacillus</taxon>
    </lineage>
</organism>
<dbReference type="InterPro" id="IPR025246">
    <property type="entry name" value="IS30-like_HTH"/>
</dbReference>
<evidence type="ECO:0000256" key="1">
    <source>
        <dbReference type="ARBA" id="ARBA00023172"/>
    </source>
</evidence>
<evidence type="ECO:0000313" key="4">
    <source>
        <dbReference type="Proteomes" id="UP000199599"/>
    </source>
</evidence>
<feature type="domain" description="Integrase catalytic" evidence="2">
    <location>
        <begin position="175"/>
        <end position="342"/>
    </location>
</feature>
<dbReference type="Pfam" id="PF13936">
    <property type="entry name" value="HTH_38"/>
    <property type="match status" value="1"/>
</dbReference>
<dbReference type="GO" id="GO:0005829">
    <property type="term" value="C:cytosol"/>
    <property type="evidence" value="ECO:0007669"/>
    <property type="project" value="TreeGrafter"/>
</dbReference>
<dbReference type="InterPro" id="IPR051917">
    <property type="entry name" value="Transposase-Integrase"/>
</dbReference>
<dbReference type="InterPro" id="IPR036397">
    <property type="entry name" value="RNaseH_sf"/>
</dbReference>
<dbReference type="NCBIfam" id="NF033563">
    <property type="entry name" value="transpos_IS30"/>
    <property type="match status" value="1"/>
</dbReference>
<reference evidence="4" key="1">
    <citation type="submission" date="2016-10" db="EMBL/GenBank/DDBJ databases">
        <authorList>
            <person name="Varghese N."/>
            <person name="Submissions S."/>
        </authorList>
    </citation>
    <scope>NUCLEOTIDE SEQUENCE [LARGE SCALE GENOMIC DNA]</scope>
    <source>
        <strain evidence="4">R-53102</strain>
    </source>
</reference>
<name>A0A1I1T2W4_9LACO</name>
<evidence type="ECO:0000313" key="3">
    <source>
        <dbReference type="EMBL" id="SFD53004.1"/>
    </source>
</evidence>
<dbReference type="InterPro" id="IPR012337">
    <property type="entry name" value="RNaseH-like_sf"/>
</dbReference>
<dbReference type="SUPFAM" id="SSF88659">
    <property type="entry name" value="Sigma3 and sigma4 domains of RNA polymerase sigma factors"/>
    <property type="match status" value="1"/>
</dbReference>
<proteinExistence type="predicted"/>
<evidence type="ECO:0000259" key="2">
    <source>
        <dbReference type="PROSITE" id="PS50994"/>
    </source>
</evidence>
<dbReference type="PANTHER" id="PTHR10948">
    <property type="entry name" value="TRANSPOSASE"/>
    <property type="match status" value="1"/>
</dbReference>
<accession>A0A1I1T2W4</accession>
<dbReference type="RefSeq" id="WP_090093532.1">
    <property type="nucleotide sequence ID" value="NZ_CBCRVU010000005.1"/>
</dbReference>
<dbReference type="STRING" id="1505723.SAMN04487792_1250"/>
<dbReference type="EMBL" id="FOMN01000007">
    <property type="protein sequence ID" value="SFD53004.1"/>
    <property type="molecule type" value="Genomic_DNA"/>
</dbReference>
<dbReference type="GO" id="GO:0032196">
    <property type="term" value="P:transposition"/>
    <property type="evidence" value="ECO:0007669"/>
    <property type="project" value="TreeGrafter"/>
</dbReference>
<dbReference type="InterPro" id="IPR001584">
    <property type="entry name" value="Integrase_cat-core"/>
</dbReference>
<dbReference type="SUPFAM" id="SSF53098">
    <property type="entry name" value="Ribonuclease H-like"/>
    <property type="match status" value="1"/>
</dbReference>
<dbReference type="InterPro" id="IPR053392">
    <property type="entry name" value="Transposase_IS30-like"/>
</dbReference>
<dbReference type="AlphaFoldDB" id="A0A1I1T2W4"/>
<sequence>MNSLNSTISNHQKGQHLALQDRVIIQVLRQQGQSLRQIAASLNCSPATVKYELGRGQIALYHGQRHRYDAQAAQRCYQARRLNCGRKQACLAKTRFIKYVEAHFFKHGWSLDACVGRALASGKFTRAETVCTKTLYHYVERGLLQIKATDLPECLSRKTKAKRVRQHKCRLGRSISERPAAINQRREFGHWECDLVLGHKTKDDQALLTLYERMTRKFMIIPIKDKTAASVMTAFKILRSHYQEYWNEVFKTITTDNGSEFADLAQLERVSQTLVYYAHPYTSCEKGGVERHNRLIRRFIPKGKYIKDYDMIQIYGIEEWCNNLPRKILAYHTPDELYEKRLDCIYQIK</sequence>
<dbReference type="GO" id="GO:0015074">
    <property type="term" value="P:DNA integration"/>
    <property type="evidence" value="ECO:0007669"/>
    <property type="project" value="InterPro"/>
</dbReference>
<dbReference type="GO" id="GO:0003676">
    <property type="term" value="F:nucleic acid binding"/>
    <property type="evidence" value="ECO:0007669"/>
    <property type="project" value="InterPro"/>
</dbReference>
<dbReference type="GO" id="GO:0006310">
    <property type="term" value="P:DNA recombination"/>
    <property type="evidence" value="ECO:0007669"/>
    <property type="project" value="UniProtKB-KW"/>
</dbReference>
<gene>
    <name evidence="3" type="ORF">SAMN04487792_1250</name>
</gene>
<dbReference type="Gene3D" id="3.30.420.10">
    <property type="entry name" value="Ribonuclease H-like superfamily/Ribonuclease H"/>
    <property type="match status" value="1"/>
</dbReference>